<keyword evidence="3" id="KW-1185">Reference proteome</keyword>
<dbReference type="EMBL" id="BAAAPB010000006">
    <property type="protein sequence ID" value="GAA1975958.1"/>
    <property type="molecule type" value="Genomic_DNA"/>
</dbReference>
<accession>A0ABN2RW28</accession>
<name>A0ABN2RW28_9ACTN</name>
<gene>
    <name evidence="2" type="ORF">GCM10009798_41550</name>
</gene>
<sequence>MVETLKPPGCGERDAQLGTTRDAGPVEEEWRKKARSQEGLITRRQLRAAGVRAQAVAHRIATDRWQAHSPTVIATFTGALDEAQRLWLGVLHGGEGALVAGLHAAELGGLANWHRDEVVVLVPSGLRVPTPLDGYRFLRTTRDLGSLRSTELTPPCCRPIVAVLLWASEQDNIRTTRGVLAAVVQQRLTTADQLLRVLDGLGRLRHSAEMRRTLTEIAGGAQSVAELDVRRMCRQHGLAQPTRQVKRYDGDGRVRFTDCEWRLADGRVLVLEVDGAFHMEAQQWEDDLARQRALSGPDRVIVRCTARELRDGPTRLARDLRRLGVPRAA</sequence>
<protein>
    <recommendedName>
        <fullName evidence="4">DUF559 domain-containing protein</fullName>
    </recommendedName>
</protein>
<evidence type="ECO:0000256" key="1">
    <source>
        <dbReference type="SAM" id="MobiDB-lite"/>
    </source>
</evidence>
<evidence type="ECO:0000313" key="2">
    <source>
        <dbReference type="EMBL" id="GAA1975958.1"/>
    </source>
</evidence>
<reference evidence="2 3" key="1">
    <citation type="journal article" date="2019" name="Int. J. Syst. Evol. Microbiol.">
        <title>The Global Catalogue of Microorganisms (GCM) 10K type strain sequencing project: providing services to taxonomists for standard genome sequencing and annotation.</title>
        <authorList>
            <consortium name="The Broad Institute Genomics Platform"/>
            <consortium name="The Broad Institute Genome Sequencing Center for Infectious Disease"/>
            <person name="Wu L."/>
            <person name="Ma J."/>
        </authorList>
    </citation>
    <scope>NUCLEOTIDE SEQUENCE [LARGE SCALE GENOMIC DNA]</scope>
    <source>
        <strain evidence="2 3">JCM 15309</strain>
    </source>
</reference>
<evidence type="ECO:0000313" key="3">
    <source>
        <dbReference type="Proteomes" id="UP001500571"/>
    </source>
</evidence>
<feature type="region of interest" description="Disordered" evidence="1">
    <location>
        <begin position="1"/>
        <end position="28"/>
    </location>
</feature>
<dbReference type="Proteomes" id="UP001500571">
    <property type="component" value="Unassembled WGS sequence"/>
</dbReference>
<comment type="caution">
    <text evidence="2">The sequence shown here is derived from an EMBL/GenBank/DDBJ whole genome shotgun (WGS) entry which is preliminary data.</text>
</comment>
<proteinExistence type="predicted"/>
<organism evidence="2 3">
    <name type="scientific">Nocardioides panacihumi</name>
    <dbReference type="NCBI Taxonomy" id="400774"/>
    <lineage>
        <taxon>Bacteria</taxon>
        <taxon>Bacillati</taxon>
        <taxon>Actinomycetota</taxon>
        <taxon>Actinomycetes</taxon>
        <taxon>Propionibacteriales</taxon>
        <taxon>Nocardioidaceae</taxon>
        <taxon>Nocardioides</taxon>
    </lineage>
</organism>
<evidence type="ECO:0008006" key="4">
    <source>
        <dbReference type="Google" id="ProtNLM"/>
    </source>
</evidence>